<evidence type="ECO:0000313" key="1">
    <source>
        <dbReference type="EMBL" id="CAG6654685.1"/>
    </source>
</evidence>
<organism evidence="1">
    <name type="scientific">Cacopsylla melanoneura</name>
    <dbReference type="NCBI Taxonomy" id="428564"/>
    <lineage>
        <taxon>Eukaryota</taxon>
        <taxon>Metazoa</taxon>
        <taxon>Ecdysozoa</taxon>
        <taxon>Arthropoda</taxon>
        <taxon>Hexapoda</taxon>
        <taxon>Insecta</taxon>
        <taxon>Pterygota</taxon>
        <taxon>Neoptera</taxon>
        <taxon>Paraneoptera</taxon>
        <taxon>Hemiptera</taxon>
        <taxon>Sternorrhyncha</taxon>
        <taxon>Psylloidea</taxon>
        <taxon>Psyllidae</taxon>
        <taxon>Psyllinae</taxon>
        <taxon>Cacopsylla</taxon>
    </lineage>
</organism>
<proteinExistence type="predicted"/>
<accession>A0A8D8RP30</accession>
<name>A0A8D8RP30_9HEMI</name>
<dbReference type="EMBL" id="HBUF01178705">
    <property type="protein sequence ID" value="CAG6654685.1"/>
    <property type="molecule type" value="Transcribed_RNA"/>
</dbReference>
<dbReference type="AlphaFoldDB" id="A0A8D8RP30"/>
<reference evidence="1" key="1">
    <citation type="submission" date="2021-05" db="EMBL/GenBank/DDBJ databases">
        <authorList>
            <person name="Alioto T."/>
            <person name="Alioto T."/>
            <person name="Gomez Garrido J."/>
        </authorList>
    </citation>
    <scope>NUCLEOTIDE SEQUENCE</scope>
</reference>
<protein>
    <submittedName>
        <fullName evidence="1">Uncharacterized protein</fullName>
    </submittedName>
</protein>
<sequence length="108" mass="12078">MPLLGAPELILEVKVEGRQRHLPLTHQPWSTVESCCTSSPCKTCRGQNISALLSGMCNFFLCNLSCSCIRRVNGAGSFVDITGIRPWWLLFHPQLVGSKFTPNHFCTW</sequence>